<dbReference type="Gene3D" id="1.25.10.20">
    <property type="entry name" value="Vitellinogen, superhelical"/>
    <property type="match status" value="1"/>
</dbReference>
<dbReference type="SMART" id="SM00408">
    <property type="entry name" value="IGc2"/>
    <property type="match status" value="3"/>
</dbReference>
<evidence type="ECO:0000259" key="12">
    <source>
        <dbReference type="PROSITE" id="PS51233"/>
    </source>
</evidence>
<dbReference type="EMBL" id="JAUCMV010000005">
    <property type="protein sequence ID" value="KAK0398702.1"/>
    <property type="molecule type" value="Genomic_DNA"/>
</dbReference>
<protein>
    <submittedName>
        <fullName evidence="13">Uncharacterized protein</fullName>
    </submittedName>
</protein>
<dbReference type="InterPro" id="IPR013783">
    <property type="entry name" value="Ig-like_fold"/>
</dbReference>
<dbReference type="SUPFAM" id="SSF48726">
    <property type="entry name" value="Immunoglobulin"/>
    <property type="match status" value="3"/>
</dbReference>
<evidence type="ECO:0000256" key="1">
    <source>
        <dbReference type="ARBA" id="ARBA00022614"/>
    </source>
</evidence>
<dbReference type="SMART" id="SM00082">
    <property type="entry name" value="LRRCT"/>
    <property type="match status" value="1"/>
</dbReference>
<keyword evidence="2 9" id="KW-0732">Signal</keyword>
<dbReference type="Pfam" id="PF07679">
    <property type="entry name" value="I-set"/>
    <property type="match status" value="1"/>
</dbReference>
<dbReference type="InterPro" id="IPR011030">
    <property type="entry name" value="Lipovitellin_superhlx_dom"/>
</dbReference>
<dbReference type="SMART" id="SM00369">
    <property type="entry name" value="LRR_TYP"/>
    <property type="match status" value="11"/>
</dbReference>
<organism evidence="13 14">
    <name type="scientific">Steinernema hermaphroditum</name>
    <dbReference type="NCBI Taxonomy" id="289476"/>
    <lineage>
        <taxon>Eukaryota</taxon>
        <taxon>Metazoa</taxon>
        <taxon>Ecdysozoa</taxon>
        <taxon>Nematoda</taxon>
        <taxon>Chromadorea</taxon>
        <taxon>Rhabditida</taxon>
        <taxon>Tylenchina</taxon>
        <taxon>Panagrolaimomorpha</taxon>
        <taxon>Strongyloidoidea</taxon>
        <taxon>Steinernematidae</taxon>
        <taxon>Steinernema</taxon>
    </lineage>
</organism>
<dbReference type="InterPro" id="IPR036179">
    <property type="entry name" value="Ig-like_dom_sf"/>
</dbReference>
<comment type="caution">
    <text evidence="13">The sequence shown here is derived from an EMBL/GenBank/DDBJ whole genome shotgun (WGS) entry which is preliminary data.</text>
</comment>
<reference evidence="13" key="1">
    <citation type="submission" date="2023-06" db="EMBL/GenBank/DDBJ databases">
        <title>Genomic analysis of the entomopathogenic nematode Steinernema hermaphroditum.</title>
        <authorList>
            <person name="Schwarz E.M."/>
            <person name="Heppert J.K."/>
            <person name="Baniya A."/>
            <person name="Schwartz H.T."/>
            <person name="Tan C.-H."/>
            <person name="Antoshechkin I."/>
            <person name="Sternberg P.W."/>
            <person name="Goodrich-Blair H."/>
            <person name="Dillman A.R."/>
        </authorList>
    </citation>
    <scope>NUCLEOTIDE SEQUENCE</scope>
    <source>
        <strain evidence="13">PS9179</strain>
        <tissue evidence="13">Whole animal</tissue>
    </source>
</reference>
<dbReference type="GO" id="GO:0045735">
    <property type="term" value="F:nutrient reservoir activity"/>
    <property type="evidence" value="ECO:0007669"/>
    <property type="project" value="UniProtKB-KW"/>
</dbReference>
<dbReference type="SMART" id="SM00013">
    <property type="entry name" value="LRRNT"/>
    <property type="match status" value="1"/>
</dbReference>
<feature type="domain" description="Ig-like" evidence="10">
    <location>
        <begin position="559"/>
        <end position="650"/>
    </location>
</feature>
<evidence type="ECO:0000259" key="11">
    <source>
        <dbReference type="PROSITE" id="PS51211"/>
    </source>
</evidence>
<dbReference type="GO" id="GO:0005319">
    <property type="term" value="F:lipid transporter activity"/>
    <property type="evidence" value="ECO:0007669"/>
    <property type="project" value="InterPro"/>
</dbReference>
<dbReference type="Pfam" id="PF13855">
    <property type="entry name" value="LRR_8"/>
    <property type="match status" value="3"/>
</dbReference>
<dbReference type="SUPFAM" id="SSF56968">
    <property type="entry name" value="Lipovitellin-phosvitin complex, beta-sheet shell regions"/>
    <property type="match status" value="2"/>
</dbReference>
<dbReference type="Pfam" id="PF01347">
    <property type="entry name" value="Vitellogenin_N"/>
    <property type="match status" value="1"/>
</dbReference>
<dbReference type="SMART" id="SM00638">
    <property type="entry name" value="LPD_N"/>
    <property type="match status" value="1"/>
</dbReference>
<dbReference type="Pfam" id="PF09172">
    <property type="entry name" value="Vit_open_b-sht"/>
    <property type="match status" value="1"/>
</dbReference>
<accession>A0AA39LIM7</accession>
<dbReference type="InterPro" id="IPR015819">
    <property type="entry name" value="Lipid_transp_b-sht_shell"/>
</dbReference>
<evidence type="ECO:0000256" key="8">
    <source>
        <dbReference type="PROSITE-ProRule" id="PRU00557"/>
    </source>
</evidence>
<feature type="domain" description="Vitellogenin" evidence="11">
    <location>
        <begin position="734"/>
        <end position="1409"/>
    </location>
</feature>
<dbReference type="SMART" id="SM00216">
    <property type="entry name" value="VWD"/>
    <property type="match status" value="1"/>
</dbReference>
<evidence type="ECO:0000256" key="7">
    <source>
        <dbReference type="ARBA" id="ARBA00023319"/>
    </source>
</evidence>
<keyword evidence="6" id="KW-0325">Glycoprotein</keyword>
<dbReference type="InterPro" id="IPR000372">
    <property type="entry name" value="LRRNT"/>
</dbReference>
<dbReference type="Gene3D" id="2.20.80.10">
    <property type="entry name" value="Lipovitellin-phosvitin complex, chain A, domain 4"/>
    <property type="match status" value="1"/>
</dbReference>
<dbReference type="SUPFAM" id="SSF52058">
    <property type="entry name" value="L domain-like"/>
    <property type="match status" value="1"/>
</dbReference>
<dbReference type="InterPro" id="IPR001846">
    <property type="entry name" value="VWF_type-D"/>
</dbReference>
<keyword evidence="3" id="KW-0677">Repeat</keyword>
<sequence length="2335" mass="267503">MRAPDLIYTSYPLPHLSLLVLLLEPLIWAAPLTAHATGSYRCPKECSCLDTFVDCSHRKLQRVPDRLPRWTEILRSNRVTNVSVSDISRICMAKHVDLSRNDIHYFPPVAYAAPCRTTKLDLAHNKLFHLPATSFSIFRHLNALRLSKNRIESIERNAFHGLNYLSSIDLSRNRLNSIRTMTFTTLVSLETLSFHRNPLTTLDDGAFWGLDKLKILNISHNHLTKVAEGWLYGLTFLDKLDLSHNQISQLDSSVWSYTTHLQYLMLNNNRLRRLRSRSFNGLKELKYLQISNNDLDSIDANATFGLSALEELDLSSNRMAFCIEDELALQHVYLPQLKVLKFTNNRIRNIPIRAFYNFPNLKVLDLSDNPISTIMEGAFDPLQLEELYINTKFLICDCKMEWFAIWILDFSELSRNVHAFCAYPDKLRGFEVNDVKLESFVCEHKSPQVIINTHPTSVPNGLMGGEAMLECAGEGAPPLAVYWQAYHNGRSRVIGQDMTTIIHSKSSKDVNGTHEYIYSKLFLKDLVKDDDGAYYQCLIQNHYGTGYSQHALLNVREKPRILNKPNHVVLLPGQNAHFTCSATGIPKPTIKWKKDNGYDFPAAHERRLHLHVEHDDDILYITNVSLADAGVYTCQATNEAGHISESASLTVLESTFGELLDDRTVALDENVTLDCTVNASPMPRIQWLHNGTLLDLNSTRVSTERNLQLLLISQWLLVFGLCALAFGSSAYPSDQERSSTLFEYRTQVATGIPSASDLHSITQFSAKVAVSSTGSENFLQLSDIEVGVFNDEVKKVDQLLPKKVFKKIALEQNQLEELRLPVKFYKDHGLVMNIIFDERDSMWSKNLKKAVLSHFSANSFRTNPRKSESVMELIEDAKKEVTLEGECNVLYTAPKEWKKTDDSQKQWSITKTVDFSKCKQAADVSYDNLFSSFCSQDFGCKNATDAPLRDRAMYRSSMFSYVYSEKQWKKIDSFSRYVVHNVIQRQNIDIVTSVVTKVKLVAGASPNTPEKPRNGKDESLLYSAEIDRLFEKFLMQGDDALRGEKNDWALRSEEFAEIKQMLKEVANSADDKNRGISFRNTMQYQKLVHSFRRMTVDDLKKVYEDLYYVNSPVAKELYMNILAAAGSYNTFQTLHEKVITKEVDTEKLAAQLLQMVNIRKPSKKIIDQFVSLCKNKNIFDLPFARQSCWLSIGPVVNKWLKMEKREESEKRDILLPFMDLYHKSSTPADKVIALKALANAGLDVSIGELEKILYDTKAWKIVRMQAIDSLRHLRDQIPTKIHKLLLPIFQDNSEKPEIRMSAFSMIMHSRPDASVLGHVVKVLIEEPKSHVAAFVYSMTEALAKSSHRYQRKTAFDLKYLIDRAALSSSSDLPQMYFHVPMYSEEKQSGAFLSVSQFSDGLPLPKKFALGLDAFFSGEWQQHFLQLEANQENVEKSIEKVVEFMNSKFEADWEEPTVVRGDRLSAKTPLETLKTLTKNLRIKSRESKSEEPLVMLQVRVANMDKMVYSVDLTLIEKIIKLVESANKSGKMKGLLEHFVRNWNQFVYQTATNHVDTLLKVPTSSGFPLAATSIYTSIVSLKGRLEESDWRSYKMEATLSSALTSSRFFKTEVETPFATTGAETTQAVEINAPLHLKAELVDKKDSSQKTSGIKMSYKTPEQKQRVFGFHTIPVTFVRVASEEIDEMKTIHNRDLAHTEHTIDEQYFAMTGLPLRVRGNGYALLGHSKPLEVIFAGRNHYEIYLEPTTDTPKSLDMMLLYSSPEAVMSRRSTSRWNDDVIDIDDHDSDFYPEQSAQQNDKHRVQIILEASDRVERKVEAVVEFKKEQKQLKGAVKIVRTPIREYRETSPWSLDASLSINTPEDLKSLTDIVDKKVDPLHGNMVLRWGPKDASKQQMNIELTGDQSDLLRDWVRTAMSQLDNRSSRPELLQKAAIFDQFKLKVQYKVADYVKNMLYSPFLGYIRMNNALSSTVQTMPSDILAKSEVYIKMTFDKDFRHYYNLSIEMPTEKINFYEMELPFALPSLSSKDVLEPHRMMMPGKSRECIVERNQLTTFNGLVSQMPMDSNDCNTVIVKDCSRGDEEDARPKFAVLLKNTDSRTGLKKLTIHTDKVIIEAERESPYEEIFHIRVNGRETTDIDRLESIGIRVREGNFDFENAYVKVQFDGRRLSTRVSKLFKNHKCGLCTMERDSFDDMFTLADNTKTSEMSRFHQSYIEETKECSVDHHEMNQERYEMDGEDDLWDSNARSGYEHVSPIEQTAVIERSEEMCFSKKLVKKCPKGSSPKETERKRVQFVCVERSSPVARRLLRQTERPIEEWRLDVINRFNKNLDIPVLCEA</sequence>
<dbReference type="InterPro" id="IPR003599">
    <property type="entry name" value="Ig_sub"/>
</dbReference>
<evidence type="ECO:0000256" key="5">
    <source>
        <dbReference type="ARBA" id="ARBA00023157"/>
    </source>
</evidence>
<dbReference type="InterPro" id="IPR032675">
    <property type="entry name" value="LRR_dom_sf"/>
</dbReference>
<dbReference type="InterPro" id="IPR003598">
    <property type="entry name" value="Ig_sub2"/>
</dbReference>
<dbReference type="PROSITE" id="PS51450">
    <property type="entry name" value="LRR"/>
    <property type="match status" value="3"/>
</dbReference>
<dbReference type="FunFam" id="2.60.40.10:FF:000032">
    <property type="entry name" value="palladin isoform X1"/>
    <property type="match status" value="1"/>
</dbReference>
<dbReference type="SMART" id="SM00409">
    <property type="entry name" value="IG"/>
    <property type="match status" value="3"/>
</dbReference>
<keyword evidence="4" id="KW-0758">Storage protein</keyword>
<dbReference type="FunFam" id="3.80.10.10:FF:000770">
    <property type="entry name" value="Uncharacterized protein"/>
    <property type="match status" value="1"/>
</dbReference>
<dbReference type="InterPro" id="IPR001611">
    <property type="entry name" value="Leu-rich_rpt"/>
</dbReference>
<feature type="signal peptide" evidence="9">
    <location>
        <begin position="1"/>
        <end position="29"/>
    </location>
</feature>
<evidence type="ECO:0000313" key="13">
    <source>
        <dbReference type="EMBL" id="KAK0398702.1"/>
    </source>
</evidence>
<dbReference type="PROSITE" id="PS51211">
    <property type="entry name" value="VITELLOGENIN"/>
    <property type="match status" value="1"/>
</dbReference>
<evidence type="ECO:0000256" key="2">
    <source>
        <dbReference type="ARBA" id="ARBA00022729"/>
    </source>
</evidence>
<name>A0AA39LIM7_9BILA</name>
<dbReference type="InterPro" id="IPR015816">
    <property type="entry name" value="Vitellinogen_b-sht_N"/>
</dbReference>
<dbReference type="InterPro" id="IPR050733">
    <property type="entry name" value="Vitellogenin/Apolipophorin"/>
</dbReference>
<dbReference type="Gene3D" id="2.60.40.10">
    <property type="entry name" value="Immunoglobulins"/>
    <property type="match status" value="3"/>
</dbReference>
<dbReference type="Gene3D" id="3.80.10.10">
    <property type="entry name" value="Ribonuclease Inhibitor"/>
    <property type="match status" value="2"/>
</dbReference>
<keyword evidence="1" id="KW-0433">Leucine-rich repeat</keyword>
<dbReference type="PANTHER" id="PTHR23345:SF15">
    <property type="entry name" value="VITELLOGENIN 1-RELATED"/>
    <property type="match status" value="1"/>
</dbReference>
<dbReference type="PROSITE" id="PS50835">
    <property type="entry name" value="IG_LIKE"/>
    <property type="match status" value="2"/>
</dbReference>
<evidence type="ECO:0000256" key="6">
    <source>
        <dbReference type="ARBA" id="ARBA00023180"/>
    </source>
</evidence>
<dbReference type="InterPro" id="IPR001747">
    <property type="entry name" value="Vitellogenin_N"/>
</dbReference>
<dbReference type="InterPro" id="IPR007110">
    <property type="entry name" value="Ig-like_dom"/>
</dbReference>
<dbReference type="Pfam" id="PF00094">
    <property type="entry name" value="VWD"/>
    <property type="match status" value="1"/>
</dbReference>
<evidence type="ECO:0000256" key="3">
    <source>
        <dbReference type="ARBA" id="ARBA00022737"/>
    </source>
</evidence>
<dbReference type="InterPro" id="IPR015255">
    <property type="entry name" value="Vitellinogen_open_b-sht"/>
</dbReference>
<proteinExistence type="predicted"/>
<dbReference type="SMART" id="SM01169">
    <property type="entry name" value="DUF1943"/>
    <property type="match status" value="1"/>
</dbReference>
<feature type="domain" description="Ig-like" evidence="10">
    <location>
        <begin position="447"/>
        <end position="554"/>
    </location>
</feature>
<dbReference type="SUPFAM" id="SSF48431">
    <property type="entry name" value="Lipovitellin-phosvitin complex, superhelical domain"/>
    <property type="match status" value="1"/>
</dbReference>
<evidence type="ECO:0000259" key="10">
    <source>
        <dbReference type="PROSITE" id="PS50835"/>
    </source>
</evidence>
<dbReference type="InterPro" id="IPR003591">
    <property type="entry name" value="Leu-rich_rpt_typical-subtyp"/>
</dbReference>
<evidence type="ECO:0000313" key="14">
    <source>
        <dbReference type="Proteomes" id="UP001175271"/>
    </source>
</evidence>
<dbReference type="PROSITE" id="PS51233">
    <property type="entry name" value="VWFD"/>
    <property type="match status" value="1"/>
</dbReference>
<keyword evidence="5" id="KW-1015">Disulfide bond</keyword>
<comment type="caution">
    <text evidence="8">Lacks conserved residue(s) required for the propagation of feature annotation.</text>
</comment>
<gene>
    <name evidence="13" type="ORF">QR680_002716</name>
</gene>
<evidence type="ECO:0000256" key="9">
    <source>
        <dbReference type="SAM" id="SignalP"/>
    </source>
</evidence>
<feature type="domain" description="VWFD" evidence="12">
    <location>
        <begin position="2040"/>
        <end position="2219"/>
    </location>
</feature>
<dbReference type="InterPro" id="IPR013098">
    <property type="entry name" value="Ig_I-set"/>
</dbReference>
<keyword evidence="7" id="KW-0393">Immunoglobulin domain</keyword>
<dbReference type="InterPro" id="IPR000483">
    <property type="entry name" value="Cys-rich_flank_reg_C"/>
</dbReference>
<dbReference type="PANTHER" id="PTHR23345">
    <property type="entry name" value="VITELLOGENIN-RELATED"/>
    <property type="match status" value="1"/>
</dbReference>
<evidence type="ECO:0000256" key="4">
    <source>
        <dbReference type="ARBA" id="ARBA00022761"/>
    </source>
</evidence>
<feature type="chain" id="PRO_5041200758" evidence="9">
    <location>
        <begin position="30"/>
        <end position="2335"/>
    </location>
</feature>
<dbReference type="Proteomes" id="UP001175271">
    <property type="component" value="Unassembled WGS sequence"/>
</dbReference>
<dbReference type="Gene3D" id="2.30.230.10">
    <property type="entry name" value="Lipovitellin, beta-sheet shell regions, chain A"/>
    <property type="match status" value="1"/>
</dbReference>
<keyword evidence="14" id="KW-1185">Reference proteome</keyword>